<evidence type="ECO:0000259" key="4">
    <source>
        <dbReference type="Pfam" id="PF24346"/>
    </source>
</evidence>
<reference evidence="5 6" key="1">
    <citation type="submission" date="2018-01" db="EMBL/GenBank/DDBJ databases">
        <title>Arthrobacter sp. nov., from glaciers in China.</title>
        <authorList>
            <person name="Liu Q."/>
            <person name="Xin Y.-H."/>
        </authorList>
    </citation>
    <scope>NUCLEOTIDE SEQUENCE [LARGE SCALE GENOMIC DNA]</scope>
    <source>
        <strain evidence="5 6">HLT2-12-2</strain>
    </source>
</reference>
<dbReference type="InterPro" id="IPR047589">
    <property type="entry name" value="DUF11_rpt"/>
</dbReference>
<feature type="domain" description="DUF7507" evidence="4">
    <location>
        <begin position="1269"/>
        <end position="1365"/>
    </location>
</feature>
<name>A0A2S3ZXB2_ARTGL</name>
<dbReference type="Pfam" id="PF24346">
    <property type="entry name" value="DUF7507"/>
    <property type="match status" value="9"/>
</dbReference>
<gene>
    <name evidence="5" type="ORF">CVS27_08355</name>
</gene>
<evidence type="ECO:0000259" key="2">
    <source>
        <dbReference type="Pfam" id="PF18651"/>
    </source>
</evidence>
<dbReference type="InterPro" id="IPR051172">
    <property type="entry name" value="Chlamydia_OmcB"/>
</dbReference>
<evidence type="ECO:0000313" key="5">
    <source>
        <dbReference type="EMBL" id="POH73916.1"/>
    </source>
</evidence>
<dbReference type="NCBIfam" id="TIGR01451">
    <property type="entry name" value="B_ant_repeat"/>
    <property type="match status" value="9"/>
</dbReference>
<feature type="domain" description="DUF7507" evidence="4">
    <location>
        <begin position="1382"/>
        <end position="1470"/>
    </location>
</feature>
<dbReference type="InterPro" id="IPR055354">
    <property type="entry name" value="DUF7507"/>
</dbReference>
<feature type="domain" description="DUF7507" evidence="4">
    <location>
        <begin position="588"/>
        <end position="682"/>
    </location>
</feature>
<accession>A0A2S3ZXB2</accession>
<proteinExistence type="predicted"/>
<dbReference type="InterPro" id="IPR045474">
    <property type="entry name" value="GEVED"/>
</dbReference>
<keyword evidence="6" id="KW-1185">Reference proteome</keyword>
<keyword evidence="1" id="KW-1133">Transmembrane helix</keyword>
<dbReference type="Gene3D" id="2.60.40.10">
    <property type="entry name" value="Immunoglobulins"/>
    <property type="match status" value="3"/>
</dbReference>
<dbReference type="Pfam" id="PF18651">
    <property type="entry name" value="CshA_NR2"/>
    <property type="match status" value="1"/>
</dbReference>
<protein>
    <submittedName>
        <fullName evidence="5">Uncharacterized protein</fullName>
    </submittedName>
</protein>
<feature type="domain" description="DUF7507" evidence="4">
    <location>
        <begin position="1037"/>
        <end position="1132"/>
    </location>
</feature>
<feature type="domain" description="DUF7507" evidence="4">
    <location>
        <begin position="1150"/>
        <end position="1256"/>
    </location>
</feature>
<feature type="domain" description="GEVED" evidence="3">
    <location>
        <begin position="397"/>
        <end position="470"/>
    </location>
</feature>
<evidence type="ECO:0000313" key="6">
    <source>
        <dbReference type="Proteomes" id="UP000237061"/>
    </source>
</evidence>
<feature type="transmembrane region" description="Helical" evidence="1">
    <location>
        <begin position="1499"/>
        <end position="1519"/>
    </location>
</feature>
<keyword evidence="1" id="KW-0472">Membrane</keyword>
<dbReference type="Pfam" id="PF20009">
    <property type="entry name" value="GEVED"/>
    <property type="match status" value="1"/>
</dbReference>
<dbReference type="GO" id="GO:0005975">
    <property type="term" value="P:carbohydrate metabolic process"/>
    <property type="evidence" value="ECO:0007669"/>
    <property type="project" value="UniProtKB-ARBA"/>
</dbReference>
<feature type="domain" description="Surface adhesin CshA non-repetitive" evidence="2">
    <location>
        <begin position="65"/>
        <end position="275"/>
    </location>
</feature>
<dbReference type="InterPro" id="IPR040683">
    <property type="entry name" value="CshA_NR2"/>
</dbReference>
<organism evidence="5 6">
    <name type="scientific">Arthrobacter glacialis</name>
    <dbReference type="NCBI Taxonomy" id="1664"/>
    <lineage>
        <taxon>Bacteria</taxon>
        <taxon>Bacillati</taxon>
        <taxon>Actinomycetota</taxon>
        <taxon>Actinomycetes</taxon>
        <taxon>Micrococcales</taxon>
        <taxon>Micrococcaceae</taxon>
        <taxon>Arthrobacter</taxon>
    </lineage>
</organism>
<sequence length="1528" mass="154374">MMTPVFSRSTYEYPGRRTRRTLRQGIAMMLAFVLAVAGITAGVQLATSTPAQADYASGVGRYAGSIYWFDWTSATGLTNGQQVNNGTTLTVNPLPGYTVTATLSEVTASASRSVRATPQDGTYSEIRRNGYNTGNQWSVLTPNAANSQATFKVTMSAVFNGRPVPVDVIAADGESAGPSEQIRFTTNGAPWQNIDNTTRAGAVMWRQNNFGLGVNGGFGTQTMGNWITDIGSAAGVAPIGVSMGPRLGNGQPSAPTEVTVAINSSGLQNVMLGLMLPVERGDAPTSFGDASHLLSWTPQGSINQARIATGQAGAPGVLFNGGATPYLGSVAPDGEAATRDAAWVNWVTDEKTPAGAGDEGGTQLTGLAGSGFPALKRCENTYSVTAIAKNANGMPASAWMDWNNNGAFEAGEKSAAAMVANEQVTFSWAHAPISGTTAGVGARFRIATAPSDIADPTGSALDGEVEDYLIPVADCPSISVVKSANTNSVAAVGETVSYSFSVTNTGDVALSNVVVNDAKVSATPLPVTPAILAAGATGTATASYQVTQADIDAGLLSNTATAAGTPPTGAAVSSTPSTKNVTTPARTSALTVAKSADRTMFGSLGEVIRYTFTVRNTGNTTLTSATVSDPRAGATALAVVPVSLAPGQSGTAFVDYTVTQADVLAGSISNVATATATPPATATPIQPVSSNEVVIPRQNPALTLVKAAAEGDFDAVGDTLNYTFTVTNSGNVPLTGVSVSDPRIGATTLAVTPSTLAPGQVGTATAVYTVTQADLNNGAVINTATVSGTPPVGSPALPTISSNVVTVPAVQTPSLTLGKSSVTTEYATVGQRISYVLDVRNNGNVDVSEIVLNDPRIGAANVALNPATLQPGGTGQLSISHTVTQADLDAGKIVNTATGSGTGPKGQAVGPVSSNTVTIPADQNPSLQVVKSLKQSAFAAAGDVLDYTFTVTNNGNVTMNDVAVADARIGVGSVAVTPATLAPGQTGTATANYTVKQADVDAGRISNIASVVGKQPGAELPIAPMPSNEIVVTAPANPAMTFVKSADKEKFAAAGEKINYTFRVTNTGNVTLSQLTVTDPRVGVPSIAVTPASLAPGASGTATVEYVVTQADVDAGVVKNIATVAGSAPAGGEPLKVPSNEVALPAVQASALNIKKSATVTALPKVGENITYQFVVTNTGNTTIANVTVADEKVDAGTLTFGGKAVAAPSGITLAPTEQAIFQATHKVTQADVDAGDVVNTATATGVPPLGNPPVESTPDTVNLPGTAEPALTVQKSANASDFAEVGQALEYSFTVTNTGNVTMSGVTVADPRIGAENLEVTPSSLAPGQSGTAQAKYTVTQDDLDSGAIVNTASTTGTPPRGTEPIVAVPSNTLTTPAVQKPAMTVLKSAKQKTFEKAGQTLEFSFLVSNTGNVTLTNATVTDARIGVDKLGVGVLAPGQSATVSAKYVTTEADVKAGKVVNTATTTALLAKTANPLPPVASNTVTVKLGKPLASTGATSMVFALGGALLLAGGLLFMQYSRRRTRS</sequence>
<feature type="domain" description="DUF7507" evidence="4">
    <location>
        <begin position="812"/>
        <end position="909"/>
    </location>
</feature>
<feature type="domain" description="DUF7507" evidence="4">
    <location>
        <begin position="699"/>
        <end position="795"/>
    </location>
</feature>
<dbReference type="EMBL" id="PPXC01000005">
    <property type="protein sequence ID" value="POH73916.1"/>
    <property type="molecule type" value="Genomic_DNA"/>
</dbReference>
<evidence type="ECO:0000259" key="3">
    <source>
        <dbReference type="Pfam" id="PF20009"/>
    </source>
</evidence>
<keyword evidence="1" id="KW-0812">Transmembrane</keyword>
<dbReference type="PANTHER" id="PTHR34819">
    <property type="entry name" value="LARGE CYSTEINE-RICH PERIPLASMIC PROTEIN OMCB"/>
    <property type="match status" value="1"/>
</dbReference>
<feature type="domain" description="DUF7507" evidence="4">
    <location>
        <begin position="924"/>
        <end position="1018"/>
    </location>
</feature>
<evidence type="ECO:0000256" key="1">
    <source>
        <dbReference type="SAM" id="Phobius"/>
    </source>
</evidence>
<dbReference type="InterPro" id="IPR013783">
    <property type="entry name" value="Ig-like_fold"/>
</dbReference>
<feature type="domain" description="DUF7507" evidence="4">
    <location>
        <begin position="476"/>
        <end position="574"/>
    </location>
</feature>
<comment type="caution">
    <text evidence="5">The sequence shown here is derived from an EMBL/GenBank/DDBJ whole genome shotgun (WGS) entry which is preliminary data.</text>
</comment>
<dbReference type="Proteomes" id="UP000237061">
    <property type="component" value="Unassembled WGS sequence"/>
</dbReference>